<accession>B0C9M0</accession>
<dbReference type="Proteomes" id="UP000000268">
    <property type="component" value="Chromosome"/>
</dbReference>
<evidence type="ECO:0000313" key="1">
    <source>
        <dbReference type="EMBL" id="ABW30168.1"/>
    </source>
</evidence>
<proteinExistence type="predicted"/>
<evidence type="ECO:0000313" key="2">
    <source>
        <dbReference type="Proteomes" id="UP000000268"/>
    </source>
</evidence>
<gene>
    <name evidence="1" type="ordered locus">AM1_5206</name>
</gene>
<sequence length="182" mass="20605">MVEGVDVDQNPLKGIDQISKLEKDLKDIESELKNLKPVDPLSYTDLITGLPDQPSGWEAAEAKGESTNFGEFAISQASRSYQQGNKTIKVQLFDWAHHRQLYAPFVISARFSKESTEGYSKGLKIGDAFGREEYTNASKKGKLSLLVDKRFMVEVDGRNIEPQELQDWWKQVKIKNLRAKAK</sequence>
<dbReference type="KEGG" id="amr:AM1_5206"/>
<dbReference type="HOGENOM" id="CLU_1479003_0_0_3"/>
<dbReference type="eggNOG" id="ENOG5030TF8">
    <property type="taxonomic scope" value="Bacteria"/>
</dbReference>
<name>B0C9M0_ACAM1</name>
<organism evidence="1 2">
    <name type="scientific">Acaryochloris marina (strain MBIC 11017)</name>
    <dbReference type="NCBI Taxonomy" id="329726"/>
    <lineage>
        <taxon>Bacteria</taxon>
        <taxon>Bacillati</taxon>
        <taxon>Cyanobacteriota</taxon>
        <taxon>Cyanophyceae</taxon>
        <taxon>Acaryochloridales</taxon>
        <taxon>Acaryochloridaceae</taxon>
        <taxon>Acaryochloris</taxon>
    </lineage>
</organism>
<dbReference type="EMBL" id="CP000828">
    <property type="protein sequence ID" value="ABW30168.1"/>
    <property type="molecule type" value="Genomic_DNA"/>
</dbReference>
<reference evidence="1 2" key="1">
    <citation type="journal article" date="2008" name="Proc. Natl. Acad. Sci. U.S.A.">
        <title>Niche adaptation and genome expansion in the chlorophyll d-producing cyanobacterium Acaryochloris marina.</title>
        <authorList>
            <person name="Swingley W.D."/>
            <person name="Chen M."/>
            <person name="Cheung P.C."/>
            <person name="Conrad A.L."/>
            <person name="Dejesa L.C."/>
            <person name="Hao J."/>
            <person name="Honchak B.M."/>
            <person name="Karbach L.E."/>
            <person name="Kurdoglu A."/>
            <person name="Lahiri S."/>
            <person name="Mastrian S.D."/>
            <person name="Miyashita H."/>
            <person name="Page L."/>
            <person name="Ramakrishna P."/>
            <person name="Satoh S."/>
            <person name="Sattley W.M."/>
            <person name="Shimada Y."/>
            <person name="Taylor H.L."/>
            <person name="Tomo T."/>
            <person name="Tsuchiya T."/>
            <person name="Wang Z.T."/>
            <person name="Raymond J."/>
            <person name="Mimuro M."/>
            <person name="Blankenship R.E."/>
            <person name="Touchman J.W."/>
        </authorList>
    </citation>
    <scope>NUCLEOTIDE SEQUENCE [LARGE SCALE GENOMIC DNA]</scope>
    <source>
        <strain evidence="2">MBIC 11017</strain>
    </source>
</reference>
<dbReference type="AlphaFoldDB" id="B0C9M0"/>
<keyword evidence="2" id="KW-1185">Reference proteome</keyword>
<protein>
    <submittedName>
        <fullName evidence="1">Uncharacterized protein</fullName>
    </submittedName>
</protein>